<accession>A0A437GYM1</accession>
<gene>
    <name evidence="8" type="ORF">EKN06_11210</name>
</gene>
<sequence length="539" mass="57940">MTACWDYIVVGAGSSGCVLAERLSVNKNKRVLVLEAGGENGFWNRMPKGVAKLVTDPDKIWLYKVTQPREKGGEASEFWLRGKGLGGSSSVNGMIWSRGEKADYDAWERDHGAIGWNGESMTDAFRELEDHPDGPTDMLGSGGPVHVDPAIYSYPLAETMIEAGETLGMKRVRELNAQPGPRVGLYSHNIAKGRRQSASVTFLEPARKRANVTVLTGAQATRIVFEGTRAIAVEARVNGEIRRFDCTGEVVVATGAIESPLLLQRSGIGPADVLRGAGVAVVAESPDVGRKLIEHLSLSIPYRLTGGKGTHRSFFGLGLVKVMAQYLLSGTGIMATGPFEVGAFCNVYNPDGRTDTQMYLGAYTFEIGDDNNPAPLDRIDRKPGITIYGQLLRLTSEGVLAITGPGLDDAPRIEPNFLTTEHDRQSAIALVRKMRDFADAEPLGPLLGEEVMPGRQVSSDEDILAFFRRYSTCGLHGIGSCRMGGDAASVVDPRLKVRGVDNVRVVDCSVVPGHITGNTNAPAMALGLRAAAMMIEDAR</sequence>
<dbReference type="GO" id="GO:0050660">
    <property type="term" value="F:flavin adenine dinucleotide binding"/>
    <property type="evidence" value="ECO:0007669"/>
    <property type="project" value="InterPro"/>
</dbReference>
<dbReference type="Pfam" id="PF00732">
    <property type="entry name" value="GMC_oxred_N"/>
    <property type="match status" value="1"/>
</dbReference>
<dbReference type="EMBL" id="RXOL01000004">
    <property type="protein sequence ID" value="RVQ66576.1"/>
    <property type="molecule type" value="Genomic_DNA"/>
</dbReference>
<organism evidence="8 9">
    <name type="scientific">Croceicoccus ponticola</name>
    <dbReference type="NCBI Taxonomy" id="2217664"/>
    <lineage>
        <taxon>Bacteria</taxon>
        <taxon>Pseudomonadati</taxon>
        <taxon>Pseudomonadota</taxon>
        <taxon>Alphaproteobacteria</taxon>
        <taxon>Sphingomonadales</taxon>
        <taxon>Erythrobacteraceae</taxon>
        <taxon>Croceicoccus</taxon>
    </lineage>
</organism>
<keyword evidence="3 5" id="KW-0285">Flavoprotein</keyword>
<evidence type="ECO:0000259" key="7">
    <source>
        <dbReference type="PROSITE" id="PS00624"/>
    </source>
</evidence>
<comment type="caution">
    <text evidence="8">The sequence shown here is derived from an EMBL/GenBank/DDBJ whole genome shotgun (WGS) entry which is preliminary data.</text>
</comment>
<evidence type="ECO:0000259" key="6">
    <source>
        <dbReference type="PROSITE" id="PS00623"/>
    </source>
</evidence>
<evidence type="ECO:0000256" key="3">
    <source>
        <dbReference type="ARBA" id="ARBA00022630"/>
    </source>
</evidence>
<dbReference type="Gene3D" id="3.30.560.10">
    <property type="entry name" value="Glucose Oxidase, domain 3"/>
    <property type="match status" value="1"/>
</dbReference>
<dbReference type="InterPro" id="IPR007867">
    <property type="entry name" value="GMC_OxRtase_C"/>
</dbReference>
<dbReference type="AlphaFoldDB" id="A0A437GYM1"/>
<evidence type="ECO:0000256" key="1">
    <source>
        <dbReference type="ARBA" id="ARBA00001974"/>
    </source>
</evidence>
<dbReference type="SUPFAM" id="SSF54373">
    <property type="entry name" value="FAD-linked reductases, C-terminal domain"/>
    <property type="match status" value="1"/>
</dbReference>
<evidence type="ECO:0000313" key="8">
    <source>
        <dbReference type="EMBL" id="RVQ66576.1"/>
    </source>
</evidence>
<dbReference type="InterPro" id="IPR036188">
    <property type="entry name" value="FAD/NAD-bd_sf"/>
</dbReference>
<dbReference type="Proteomes" id="UP000283003">
    <property type="component" value="Unassembled WGS sequence"/>
</dbReference>
<dbReference type="SUPFAM" id="SSF51905">
    <property type="entry name" value="FAD/NAD(P)-binding domain"/>
    <property type="match status" value="1"/>
</dbReference>
<dbReference type="PROSITE" id="PS00623">
    <property type="entry name" value="GMC_OXRED_1"/>
    <property type="match status" value="1"/>
</dbReference>
<dbReference type="PANTHER" id="PTHR11552:SF147">
    <property type="entry name" value="CHOLINE DEHYDROGENASE, MITOCHONDRIAL"/>
    <property type="match status" value="1"/>
</dbReference>
<dbReference type="GO" id="GO:0016614">
    <property type="term" value="F:oxidoreductase activity, acting on CH-OH group of donors"/>
    <property type="evidence" value="ECO:0007669"/>
    <property type="project" value="InterPro"/>
</dbReference>
<evidence type="ECO:0000256" key="4">
    <source>
        <dbReference type="ARBA" id="ARBA00022827"/>
    </source>
</evidence>
<reference evidence="8 9" key="1">
    <citation type="submission" date="2018-12" db="EMBL/GenBank/DDBJ databases">
        <title>Croceicoccus ponticola sp. nov., a lipolytic bacterium isolated from seawater.</title>
        <authorList>
            <person name="Yoon J.-H."/>
        </authorList>
    </citation>
    <scope>NUCLEOTIDE SEQUENCE [LARGE SCALE GENOMIC DNA]</scope>
    <source>
        <strain evidence="8 9">GM-16</strain>
    </source>
</reference>
<dbReference type="PROSITE" id="PS00624">
    <property type="entry name" value="GMC_OXRED_2"/>
    <property type="match status" value="1"/>
</dbReference>
<dbReference type="PIRSF" id="PIRSF000137">
    <property type="entry name" value="Alcohol_oxidase"/>
    <property type="match status" value="1"/>
</dbReference>
<dbReference type="Gene3D" id="3.50.50.60">
    <property type="entry name" value="FAD/NAD(P)-binding domain"/>
    <property type="match status" value="1"/>
</dbReference>
<feature type="domain" description="Glucose-methanol-choline oxidoreductase N-terminal" evidence="7">
    <location>
        <begin position="255"/>
        <end position="269"/>
    </location>
</feature>
<dbReference type="PANTHER" id="PTHR11552">
    <property type="entry name" value="GLUCOSE-METHANOL-CHOLINE GMC OXIDOREDUCTASE"/>
    <property type="match status" value="1"/>
</dbReference>
<dbReference type="RefSeq" id="WP_127612997.1">
    <property type="nucleotide sequence ID" value="NZ_RXOL01000004.1"/>
</dbReference>
<protein>
    <submittedName>
        <fullName evidence="8">Glucose-methanol-choline oxidoreductase</fullName>
    </submittedName>
</protein>
<dbReference type="InterPro" id="IPR012132">
    <property type="entry name" value="GMC_OxRdtase"/>
</dbReference>
<keyword evidence="9" id="KW-1185">Reference proteome</keyword>
<comment type="similarity">
    <text evidence="2 5">Belongs to the GMC oxidoreductase family.</text>
</comment>
<name>A0A437GYM1_9SPHN</name>
<feature type="domain" description="Glucose-methanol-choline oxidoreductase N-terminal" evidence="6">
    <location>
        <begin position="82"/>
        <end position="105"/>
    </location>
</feature>
<comment type="cofactor">
    <cofactor evidence="1">
        <name>FAD</name>
        <dbReference type="ChEBI" id="CHEBI:57692"/>
    </cofactor>
</comment>
<evidence type="ECO:0000313" key="9">
    <source>
        <dbReference type="Proteomes" id="UP000283003"/>
    </source>
</evidence>
<dbReference type="Pfam" id="PF05199">
    <property type="entry name" value="GMC_oxred_C"/>
    <property type="match status" value="1"/>
</dbReference>
<proteinExistence type="inferred from homology"/>
<keyword evidence="4 5" id="KW-0274">FAD</keyword>
<dbReference type="OrthoDB" id="9785276at2"/>
<evidence type="ECO:0000256" key="5">
    <source>
        <dbReference type="RuleBase" id="RU003968"/>
    </source>
</evidence>
<evidence type="ECO:0000256" key="2">
    <source>
        <dbReference type="ARBA" id="ARBA00010790"/>
    </source>
</evidence>
<dbReference type="InterPro" id="IPR000172">
    <property type="entry name" value="GMC_OxRdtase_N"/>
</dbReference>